<sequence>MRYLVRQHLHMLVAAPHFLSAEIITQVCRGCIELHFHSVLNSISEGMFLKNKRGCFSWQAPVAYSRKPLVY</sequence>
<evidence type="ECO:0000313" key="2">
    <source>
        <dbReference type="Proteomes" id="UP000054217"/>
    </source>
</evidence>
<accession>A0A0C3IYQ5</accession>
<proteinExistence type="predicted"/>
<dbReference type="HOGENOM" id="CLU_2741070_0_0_1"/>
<name>A0A0C3IYQ5_PISTI</name>
<evidence type="ECO:0000313" key="1">
    <source>
        <dbReference type="EMBL" id="KIO01928.1"/>
    </source>
</evidence>
<dbReference type="EMBL" id="KN831984">
    <property type="protein sequence ID" value="KIO01928.1"/>
    <property type="molecule type" value="Genomic_DNA"/>
</dbReference>
<dbReference type="AlphaFoldDB" id="A0A0C3IYQ5"/>
<reference evidence="1 2" key="1">
    <citation type="submission" date="2014-04" db="EMBL/GenBank/DDBJ databases">
        <authorList>
            <consortium name="DOE Joint Genome Institute"/>
            <person name="Kuo A."/>
            <person name="Kohler A."/>
            <person name="Costa M.D."/>
            <person name="Nagy L.G."/>
            <person name="Floudas D."/>
            <person name="Copeland A."/>
            <person name="Barry K.W."/>
            <person name="Cichocki N."/>
            <person name="Veneault-Fourrey C."/>
            <person name="LaButti K."/>
            <person name="Lindquist E.A."/>
            <person name="Lipzen A."/>
            <person name="Lundell T."/>
            <person name="Morin E."/>
            <person name="Murat C."/>
            <person name="Sun H."/>
            <person name="Tunlid A."/>
            <person name="Henrissat B."/>
            <person name="Grigoriev I.V."/>
            <person name="Hibbett D.S."/>
            <person name="Martin F."/>
            <person name="Nordberg H.P."/>
            <person name="Cantor M.N."/>
            <person name="Hua S.X."/>
        </authorList>
    </citation>
    <scope>NUCLEOTIDE SEQUENCE [LARGE SCALE GENOMIC DNA]</scope>
    <source>
        <strain evidence="1 2">Marx 270</strain>
    </source>
</reference>
<dbReference type="Proteomes" id="UP000054217">
    <property type="component" value="Unassembled WGS sequence"/>
</dbReference>
<reference evidence="2" key="2">
    <citation type="submission" date="2015-01" db="EMBL/GenBank/DDBJ databases">
        <title>Evolutionary Origins and Diversification of the Mycorrhizal Mutualists.</title>
        <authorList>
            <consortium name="DOE Joint Genome Institute"/>
            <consortium name="Mycorrhizal Genomics Consortium"/>
            <person name="Kohler A."/>
            <person name="Kuo A."/>
            <person name="Nagy L.G."/>
            <person name="Floudas D."/>
            <person name="Copeland A."/>
            <person name="Barry K.W."/>
            <person name="Cichocki N."/>
            <person name="Veneault-Fourrey C."/>
            <person name="LaButti K."/>
            <person name="Lindquist E.A."/>
            <person name="Lipzen A."/>
            <person name="Lundell T."/>
            <person name="Morin E."/>
            <person name="Murat C."/>
            <person name="Riley R."/>
            <person name="Ohm R."/>
            <person name="Sun H."/>
            <person name="Tunlid A."/>
            <person name="Henrissat B."/>
            <person name="Grigoriev I.V."/>
            <person name="Hibbett D.S."/>
            <person name="Martin F."/>
        </authorList>
    </citation>
    <scope>NUCLEOTIDE SEQUENCE [LARGE SCALE GENOMIC DNA]</scope>
    <source>
        <strain evidence="2">Marx 270</strain>
    </source>
</reference>
<organism evidence="1 2">
    <name type="scientific">Pisolithus tinctorius Marx 270</name>
    <dbReference type="NCBI Taxonomy" id="870435"/>
    <lineage>
        <taxon>Eukaryota</taxon>
        <taxon>Fungi</taxon>
        <taxon>Dikarya</taxon>
        <taxon>Basidiomycota</taxon>
        <taxon>Agaricomycotina</taxon>
        <taxon>Agaricomycetes</taxon>
        <taxon>Agaricomycetidae</taxon>
        <taxon>Boletales</taxon>
        <taxon>Sclerodermatineae</taxon>
        <taxon>Pisolithaceae</taxon>
        <taxon>Pisolithus</taxon>
    </lineage>
</organism>
<dbReference type="InParanoid" id="A0A0C3IYQ5"/>
<keyword evidence="2" id="KW-1185">Reference proteome</keyword>
<protein>
    <submittedName>
        <fullName evidence="1">Uncharacterized protein</fullName>
    </submittedName>
</protein>
<gene>
    <name evidence="1" type="ORF">M404DRAFT_717713</name>
</gene>